<dbReference type="EMBL" id="JABBWD010000080">
    <property type="protein sequence ID" value="KAG1768252.1"/>
    <property type="molecule type" value="Genomic_DNA"/>
</dbReference>
<comment type="caution">
    <text evidence="1">The sequence shown here is derived from an EMBL/GenBank/DDBJ whole genome shotgun (WGS) entry which is preliminary data.</text>
</comment>
<dbReference type="AlphaFoldDB" id="A0A9P6ZIZ2"/>
<feature type="non-terminal residue" evidence="1">
    <location>
        <position position="1"/>
    </location>
</feature>
<reference evidence="1" key="1">
    <citation type="journal article" date="2020" name="New Phytol.">
        <title>Comparative genomics reveals dynamic genome evolution in host specialist ectomycorrhizal fungi.</title>
        <authorList>
            <person name="Lofgren L.A."/>
            <person name="Nguyen N.H."/>
            <person name="Vilgalys R."/>
            <person name="Ruytinx J."/>
            <person name="Liao H.L."/>
            <person name="Branco S."/>
            <person name="Kuo A."/>
            <person name="LaButti K."/>
            <person name="Lipzen A."/>
            <person name="Andreopoulos W."/>
            <person name="Pangilinan J."/>
            <person name="Riley R."/>
            <person name="Hundley H."/>
            <person name="Na H."/>
            <person name="Barry K."/>
            <person name="Grigoriev I.V."/>
            <person name="Stajich J.E."/>
            <person name="Kennedy P.G."/>
        </authorList>
    </citation>
    <scope>NUCLEOTIDE SEQUENCE</scope>
    <source>
        <strain evidence="1">DOB743</strain>
    </source>
</reference>
<organism evidence="1 2">
    <name type="scientific">Suillus placidus</name>
    <dbReference type="NCBI Taxonomy" id="48579"/>
    <lineage>
        <taxon>Eukaryota</taxon>
        <taxon>Fungi</taxon>
        <taxon>Dikarya</taxon>
        <taxon>Basidiomycota</taxon>
        <taxon>Agaricomycotina</taxon>
        <taxon>Agaricomycetes</taxon>
        <taxon>Agaricomycetidae</taxon>
        <taxon>Boletales</taxon>
        <taxon>Suillineae</taxon>
        <taxon>Suillaceae</taxon>
        <taxon>Suillus</taxon>
    </lineage>
</organism>
<evidence type="ECO:0000313" key="2">
    <source>
        <dbReference type="Proteomes" id="UP000714275"/>
    </source>
</evidence>
<proteinExistence type="predicted"/>
<evidence type="ECO:0000313" key="1">
    <source>
        <dbReference type="EMBL" id="KAG1768252.1"/>
    </source>
</evidence>
<sequence>RLRIVEKEKAKLDAERKEALAWLKLANEHVRALNRLWQYYLWKCLENDEQFAAQIEHLEKELEDERERNQDDI</sequence>
<feature type="non-terminal residue" evidence="1">
    <location>
        <position position="73"/>
    </location>
</feature>
<gene>
    <name evidence="1" type="ORF">EV702DRAFT_924111</name>
</gene>
<dbReference type="Proteomes" id="UP000714275">
    <property type="component" value="Unassembled WGS sequence"/>
</dbReference>
<protein>
    <submittedName>
        <fullName evidence="1">Uncharacterized protein</fullName>
    </submittedName>
</protein>
<dbReference type="OrthoDB" id="5575062at2759"/>
<name>A0A9P6ZIZ2_9AGAM</name>
<keyword evidence="2" id="KW-1185">Reference proteome</keyword>
<accession>A0A9P6ZIZ2</accession>